<dbReference type="InterPro" id="IPR003661">
    <property type="entry name" value="HisK_dim/P_dom"/>
</dbReference>
<dbReference type="NCBIfam" id="TIGR00229">
    <property type="entry name" value="sensory_box"/>
    <property type="match status" value="1"/>
</dbReference>
<dbReference type="Gene3D" id="1.10.287.130">
    <property type="match status" value="1"/>
</dbReference>
<feature type="domain" description="Histidine kinase" evidence="15">
    <location>
        <begin position="528"/>
        <end position="745"/>
    </location>
</feature>
<dbReference type="InterPro" id="IPR033479">
    <property type="entry name" value="dCache_1"/>
</dbReference>
<dbReference type="InterPro" id="IPR036890">
    <property type="entry name" value="HATPase_C_sf"/>
</dbReference>
<dbReference type="InterPro" id="IPR013656">
    <property type="entry name" value="PAS_4"/>
</dbReference>
<dbReference type="InterPro" id="IPR035965">
    <property type="entry name" value="PAS-like_dom_sf"/>
</dbReference>
<dbReference type="SMART" id="SM00387">
    <property type="entry name" value="HATPase_c"/>
    <property type="match status" value="1"/>
</dbReference>
<dbReference type="EMBL" id="DTHB01000016">
    <property type="protein sequence ID" value="HGB14069.1"/>
    <property type="molecule type" value="Genomic_DNA"/>
</dbReference>
<evidence type="ECO:0000256" key="4">
    <source>
        <dbReference type="ARBA" id="ARBA00022475"/>
    </source>
</evidence>
<evidence type="ECO:0000313" key="17">
    <source>
        <dbReference type="EMBL" id="HGB14069.1"/>
    </source>
</evidence>
<dbReference type="GO" id="GO:0005524">
    <property type="term" value="F:ATP binding"/>
    <property type="evidence" value="ECO:0007669"/>
    <property type="project" value="UniProtKB-KW"/>
</dbReference>
<keyword evidence="10" id="KW-0067">ATP-binding</keyword>
<comment type="caution">
    <text evidence="17">The sequence shown here is derived from an EMBL/GenBank/DDBJ whole genome shotgun (WGS) entry which is preliminary data.</text>
</comment>
<dbReference type="InterPro" id="IPR003594">
    <property type="entry name" value="HATPase_dom"/>
</dbReference>
<keyword evidence="13" id="KW-0472">Membrane</keyword>
<keyword evidence="14" id="KW-0175">Coiled coil</keyword>
<evidence type="ECO:0000256" key="3">
    <source>
        <dbReference type="ARBA" id="ARBA00012438"/>
    </source>
</evidence>
<keyword evidence="5" id="KW-0597">Phosphoprotein</keyword>
<dbReference type="PANTHER" id="PTHR43065:SF46">
    <property type="entry name" value="C4-DICARBOXYLATE TRANSPORT SENSOR PROTEIN DCTB"/>
    <property type="match status" value="1"/>
</dbReference>
<evidence type="ECO:0000256" key="11">
    <source>
        <dbReference type="ARBA" id="ARBA00022989"/>
    </source>
</evidence>
<evidence type="ECO:0000256" key="1">
    <source>
        <dbReference type="ARBA" id="ARBA00000085"/>
    </source>
</evidence>
<evidence type="ECO:0000259" key="15">
    <source>
        <dbReference type="PROSITE" id="PS50109"/>
    </source>
</evidence>
<evidence type="ECO:0000256" key="12">
    <source>
        <dbReference type="ARBA" id="ARBA00023012"/>
    </source>
</evidence>
<dbReference type="PROSITE" id="PS50112">
    <property type="entry name" value="PAS"/>
    <property type="match status" value="1"/>
</dbReference>
<dbReference type="Gene3D" id="3.30.450.20">
    <property type="entry name" value="PAS domain"/>
    <property type="match status" value="2"/>
</dbReference>
<reference evidence="17" key="1">
    <citation type="journal article" date="2020" name="mSystems">
        <title>Genome- and Community-Level Interaction Insights into Carbon Utilization and Element Cycling Functions of Hydrothermarchaeota in Hydrothermal Sediment.</title>
        <authorList>
            <person name="Zhou Z."/>
            <person name="Liu Y."/>
            <person name="Xu W."/>
            <person name="Pan J."/>
            <person name="Luo Z.H."/>
            <person name="Li M."/>
        </authorList>
    </citation>
    <scope>NUCLEOTIDE SEQUENCE [LARGE SCALE GENOMIC DNA]</scope>
    <source>
        <strain evidence="17">SpSt-776</strain>
    </source>
</reference>
<dbReference type="PRINTS" id="PR00344">
    <property type="entry name" value="BCTRLSENSOR"/>
</dbReference>
<evidence type="ECO:0000256" key="8">
    <source>
        <dbReference type="ARBA" id="ARBA00022741"/>
    </source>
</evidence>
<dbReference type="SUPFAM" id="SSF55785">
    <property type="entry name" value="PYP-like sensor domain (PAS domain)"/>
    <property type="match status" value="1"/>
</dbReference>
<dbReference type="InterPro" id="IPR000014">
    <property type="entry name" value="PAS"/>
</dbReference>
<protein>
    <recommendedName>
        <fullName evidence="3">histidine kinase</fullName>
        <ecNumber evidence="3">2.7.13.3</ecNumber>
    </recommendedName>
</protein>
<dbReference type="GO" id="GO:0005886">
    <property type="term" value="C:plasma membrane"/>
    <property type="evidence" value="ECO:0007669"/>
    <property type="project" value="UniProtKB-SubCell"/>
</dbReference>
<dbReference type="SUPFAM" id="SSF55874">
    <property type="entry name" value="ATPase domain of HSP90 chaperone/DNA topoisomerase II/histidine kinase"/>
    <property type="match status" value="1"/>
</dbReference>
<keyword evidence="12" id="KW-0902">Two-component regulatory system</keyword>
<dbReference type="SUPFAM" id="SSF47384">
    <property type="entry name" value="Homodimeric domain of signal transducing histidine kinase"/>
    <property type="match status" value="1"/>
</dbReference>
<dbReference type="PANTHER" id="PTHR43065">
    <property type="entry name" value="SENSOR HISTIDINE KINASE"/>
    <property type="match status" value="1"/>
</dbReference>
<evidence type="ECO:0000256" key="6">
    <source>
        <dbReference type="ARBA" id="ARBA00022679"/>
    </source>
</evidence>
<dbReference type="EC" id="2.7.13.3" evidence="3"/>
<dbReference type="CDD" id="cd00082">
    <property type="entry name" value="HisKA"/>
    <property type="match status" value="1"/>
</dbReference>
<evidence type="ECO:0000256" key="2">
    <source>
        <dbReference type="ARBA" id="ARBA00004651"/>
    </source>
</evidence>
<dbReference type="InterPro" id="IPR005467">
    <property type="entry name" value="His_kinase_dom"/>
</dbReference>
<feature type="domain" description="PAS" evidence="16">
    <location>
        <begin position="382"/>
        <end position="461"/>
    </location>
</feature>
<evidence type="ECO:0000256" key="13">
    <source>
        <dbReference type="ARBA" id="ARBA00023136"/>
    </source>
</evidence>
<dbReference type="CDD" id="cd12912">
    <property type="entry name" value="PDC2_MCP_like"/>
    <property type="match status" value="1"/>
</dbReference>
<name>A0A7C3WGK7_9BACT</name>
<keyword evidence="7" id="KW-0812">Transmembrane</keyword>
<proteinExistence type="predicted"/>
<keyword evidence="4" id="KW-1003">Cell membrane</keyword>
<evidence type="ECO:0000256" key="10">
    <source>
        <dbReference type="ARBA" id="ARBA00022840"/>
    </source>
</evidence>
<evidence type="ECO:0000256" key="14">
    <source>
        <dbReference type="SAM" id="Coils"/>
    </source>
</evidence>
<evidence type="ECO:0000256" key="7">
    <source>
        <dbReference type="ARBA" id="ARBA00022692"/>
    </source>
</evidence>
<dbReference type="Pfam" id="PF02743">
    <property type="entry name" value="dCache_1"/>
    <property type="match status" value="1"/>
</dbReference>
<feature type="coiled-coil region" evidence="14">
    <location>
        <begin position="365"/>
        <end position="392"/>
    </location>
</feature>
<dbReference type="GO" id="GO:0000155">
    <property type="term" value="F:phosphorelay sensor kinase activity"/>
    <property type="evidence" value="ECO:0007669"/>
    <property type="project" value="InterPro"/>
</dbReference>
<comment type="catalytic activity">
    <reaction evidence="1">
        <text>ATP + protein L-histidine = ADP + protein N-phospho-L-histidine.</text>
        <dbReference type="EC" id="2.7.13.3"/>
    </reaction>
</comment>
<dbReference type="Pfam" id="PF08448">
    <property type="entry name" value="PAS_4"/>
    <property type="match status" value="1"/>
</dbReference>
<dbReference type="InterPro" id="IPR036097">
    <property type="entry name" value="HisK_dim/P_sf"/>
</dbReference>
<dbReference type="SMART" id="SM00388">
    <property type="entry name" value="HisKA"/>
    <property type="match status" value="1"/>
</dbReference>
<evidence type="ECO:0000259" key="16">
    <source>
        <dbReference type="PROSITE" id="PS50112"/>
    </source>
</evidence>
<dbReference type="SMART" id="SM00091">
    <property type="entry name" value="PAS"/>
    <property type="match status" value="1"/>
</dbReference>
<organism evidence="17">
    <name type="scientific">Desulfobacca acetoxidans</name>
    <dbReference type="NCBI Taxonomy" id="60893"/>
    <lineage>
        <taxon>Bacteria</taxon>
        <taxon>Pseudomonadati</taxon>
        <taxon>Thermodesulfobacteriota</taxon>
        <taxon>Desulfobaccia</taxon>
        <taxon>Desulfobaccales</taxon>
        <taxon>Desulfobaccaceae</taxon>
        <taxon>Desulfobacca</taxon>
    </lineage>
</organism>
<evidence type="ECO:0000256" key="9">
    <source>
        <dbReference type="ARBA" id="ARBA00022777"/>
    </source>
</evidence>
<accession>A0A7C3WGK7</accession>
<dbReference type="Pfam" id="PF02518">
    <property type="entry name" value="HATPase_c"/>
    <property type="match status" value="1"/>
</dbReference>
<gene>
    <name evidence="17" type="ORF">ENV62_02360</name>
</gene>
<dbReference type="PROSITE" id="PS50109">
    <property type="entry name" value="HIS_KIN"/>
    <property type="match status" value="1"/>
</dbReference>
<keyword evidence="9 17" id="KW-0418">Kinase</keyword>
<evidence type="ECO:0000256" key="5">
    <source>
        <dbReference type="ARBA" id="ARBA00022553"/>
    </source>
</evidence>
<keyword evidence="8" id="KW-0547">Nucleotide-binding</keyword>
<dbReference type="AlphaFoldDB" id="A0A7C3WGK7"/>
<keyword evidence="11" id="KW-1133">Transmembrane helix</keyword>
<dbReference type="InterPro" id="IPR004358">
    <property type="entry name" value="Sig_transdc_His_kin-like_C"/>
</dbReference>
<sequence length="768" mass="86125">MRRFTFFMSKYALLVLLALNLILLGAGIYLGLKSAKQMQEIVRDDFNQQQLVLARHIASMLKQDIQFLERELTTANLSPSVQYLEPLTWANRLRFTLSSVREEGVVEIFRINAPGTRKHLVDERGLDHVFTGSFHEEEYFLWASRPENKGRVYIGRVSTQVPNHLGRLILTMVVPTYEVSVDETHPHPSGEFGGVLGFHIDAHYLASKFTRGIKSGKTGYAWIMDNQGIFLSHPEKEFIGQNAFVVRKQRMPAISFDAINEIQREKMLTGQEGWGTYISGWHGGLAGEMQKLIAYTPVHLGDLALGKPEKGVTSWSVAVVAPEEEVLGVVHSLYFRQFLLQGIIGFFVLSGTIFLLNFRYERQLSATLEEEIHRIREELQKSEARYQALVENAADLIYMVDEQGRILSLNKFAADFFSYALASSAGETKPSDFIGRNFYEIFSRDSARFHMDWLKEVKETGQAKAKRHPVTIGEHEFWFSTIIVGLKDEQGNTYAYEIISRNITGRKAFEERMINMEKLAALGTLAAGVAHEINNPIAVILGFTEHLLEKADGLPEIKETLQVIEEEGLKCKKIVENLLTFARAPERAEITADVNQILEKMLSVVGNTLLTKKIRLEAHLAPDLPRVKGDPRELQQVFINMVQNAMDSMKGGGALKVSTRLAPDGKRVTIEFSDTGCGIPREAQPRIFDPFFTTKKTGEGTGLGLSVSYGIVTKYGGNIIFSSFPADEYPDKHGTTFKIYLPAVPKVEAEAGETAVTEEQEPAPLSLL</sequence>
<keyword evidence="6" id="KW-0808">Transferase</keyword>
<comment type="subcellular location">
    <subcellularLocation>
        <location evidence="2">Cell membrane</location>
        <topology evidence="2">Multi-pass membrane protein</topology>
    </subcellularLocation>
</comment>
<dbReference type="CDD" id="cd00130">
    <property type="entry name" value="PAS"/>
    <property type="match status" value="1"/>
</dbReference>
<dbReference type="Pfam" id="PF00512">
    <property type="entry name" value="HisKA"/>
    <property type="match status" value="1"/>
</dbReference>
<dbReference type="Gene3D" id="3.30.565.10">
    <property type="entry name" value="Histidine kinase-like ATPase, C-terminal domain"/>
    <property type="match status" value="1"/>
</dbReference>